<organism evidence="2 3">
    <name type="scientific">Aphis gossypii</name>
    <name type="common">Cotton aphid</name>
    <dbReference type="NCBI Taxonomy" id="80765"/>
    <lineage>
        <taxon>Eukaryota</taxon>
        <taxon>Metazoa</taxon>
        <taxon>Ecdysozoa</taxon>
        <taxon>Arthropoda</taxon>
        <taxon>Hexapoda</taxon>
        <taxon>Insecta</taxon>
        <taxon>Pterygota</taxon>
        <taxon>Neoptera</taxon>
        <taxon>Paraneoptera</taxon>
        <taxon>Hemiptera</taxon>
        <taxon>Sternorrhyncha</taxon>
        <taxon>Aphidomorpha</taxon>
        <taxon>Aphidoidea</taxon>
        <taxon>Aphididae</taxon>
        <taxon>Aphidini</taxon>
        <taxon>Aphis</taxon>
        <taxon>Aphis</taxon>
    </lineage>
</organism>
<accession>A0A9P0J1Z3</accession>
<name>A0A9P0J1Z3_APHGO</name>
<feature type="compositionally biased region" description="Polar residues" evidence="1">
    <location>
        <begin position="1"/>
        <end position="14"/>
    </location>
</feature>
<dbReference type="Proteomes" id="UP001154329">
    <property type="component" value="Chromosome 2"/>
</dbReference>
<keyword evidence="3" id="KW-1185">Reference proteome</keyword>
<evidence type="ECO:0000313" key="3">
    <source>
        <dbReference type="Proteomes" id="UP001154329"/>
    </source>
</evidence>
<gene>
    <name evidence="2" type="ORF">APHIGO_LOCUS5055</name>
</gene>
<dbReference type="AlphaFoldDB" id="A0A9P0J1Z3"/>
<reference evidence="2" key="2">
    <citation type="submission" date="2022-10" db="EMBL/GenBank/DDBJ databases">
        <authorList>
            <consortium name="ENA_rothamsted_submissions"/>
            <consortium name="culmorum"/>
            <person name="King R."/>
        </authorList>
    </citation>
    <scope>NUCLEOTIDE SEQUENCE</scope>
</reference>
<feature type="region of interest" description="Disordered" evidence="1">
    <location>
        <begin position="1"/>
        <end position="27"/>
    </location>
</feature>
<dbReference type="EMBL" id="OU899035">
    <property type="protein sequence ID" value="CAH1723141.1"/>
    <property type="molecule type" value="Genomic_DNA"/>
</dbReference>
<evidence type="ECO:0000313" key="2">
    <source>
        <dbReference type="EMBL" id="CAH1723141.1"/>
    </source>
</evidence>
<protein>
    <submittedName>
        <fullName evidence="2">Uncharacterized protein</fullName>
    </submittedName>
</protein>
<evidence type="ECO:0000256" key="1">
    <source>
        <dbReference type="SAM" id="MobiDB-lite"/>
    </source>
</evidence>
<reference evidence="2" key="1">
    <citation type="submission" date="2022-02" db="EMBL/GenBank/DDBJ databases">
        <authorList>
            <person name="King R."/>
        </authorList>
    </citation>
    <scope>NUCLEOTIDE SEQUENCE</scope>
</reference>
<sequence length="175" mass="19578">MANSYRHSCPSAQTSNRSSDNDRDDYRPKYQLSEVDHCGLHGGHGGYLSLVVSWLQRAFCCHREVGRPTDPRPARVRFPKKLVVFVERDRKGNVYAVLEKPSSSLQSPKTHVRDNVTDILTRLYGSPTLVAYTQQRLMAVAATTTIPTATTTPFWMALVCGLPFHGVQTERQAAC</sequence>
<proteinExistence type="predicted"/>